<evidence type="ECO:0000259" key="6">
    <source>
        <dbReference type="Pfam" id="PF01494"/>
    </source>
</evidence>
<keyword evidence="8" id="KW-1185">Reference proteome</keyword>
<keyword evidence="4" id="KW-0560">Oxidoreductase</keyword>
<proteinExistence type="inferred from homology"/>
<comment type="similarity">
    <text evidence="1">Belongs to the paxM FAD-dependent monooxygenase family.</text>
</comment>
<feature type="domain" description="FAD-binding" evidence="6">
    <location>
        <begin position="92"/>
        <end position="320"/>
    </location>
</feature>
<comment type="caution">
    <text evidence="7">The sequence shown here is derived from an EMBL/GenBank/DDBJ whole genome shotgun (WGS) entry which is preliminary data.</text>
</comment>
<dbReference type="PANTHER" id="PTHR13789:SF309">
    <property type="entry name" value="PUTATIVE (AFU_ORTHOLOGUE AFUA_6G14510)-RELATED"/>
    <property type="match status" value="1"/>
</dbReference>
<sequence>MPTDRVLIVGGGLAGPSLALALARQNIRSSIFELRPTRTVAEGSISLAPNAPRALDHVVGVYDRLKAAAFSYRRFAMHADDGYLFGHLPDLVQVRYGVRITYIEDRDDGVTLHFEDGTTARGDILIGADGIHSKVREHVLGASALTPTFLGSCMLTGTLPLASINAPPDWTFPAVLFTPVGLVSVWPHNPSGTEAAWCVAEDLPPKDRAAWREYEASGDAARAAKRNYAGVQTPVIRALMDTLWTPHCIPELPRWHRGRVCVIGDAAHALPPNGQGSAMAFEDAAYLARLLGAHPLDARRDVARVFAQFERNRRPRIERVRALAHGTGGAKGGTAAGWKYTLKKWGMAAYFAWNGYELRDERISGYDVTKQDVGVGVE</sequence>
<dbReference type="EMBL" id="JARIHO010000115">
    <property type="protein sequence ID" value="KAJ7302538.1"/>
    <property type="molecule type" value="Genomic_DNA"/>
</dbReference>
<dbReference type="Gene3D" id="3.50.50.60">
    <property type="entry name" value="FAD/NAD(P)-binding domain"/>
    <property type="match status" value="1"/>
</dbReference>
<evidence type="ECO:0000256" key="3">
    <source>
        <dbReference type="ARBA" id="ARBA00022827"/>
    </source>
</evidence>
<evidence type="ECO:0000313" key="7">
    <source>
        <dbReference type="EMBL" id="KAJ7302538.1"/>
    </source>
</evidence>
<dbReference type="Pfam" id="PF01494">
    <property type="entry name" value="FAD_binding_3"/>
    <property type="match status" value="1"/>
</dbReference>
<dbReference type="AlphaFoldDB" id="A0AAD6Z0J3"/>
<dbReference type="InterPro" id="IPR002938">
    <property type="entry name" value="FAD-bd"/>
</dbReference>
<evidence type="ECO:0000313" key="8">
    <source>
        <dbReference type="Proteomes" id="UP001218218"/>
    </source>
</evidence>
<dbReference type="InterPro" id="IPR050493">
    <property type="entry name" value="FAD-dep_Monooxygenase_BioMet"/>
</dbReference>
<dbReference type="PRINTS" id="PR00420">
    <property type="entry name" value="RNGMNOXGNASE"/>
</dbReference>
<keyword evidence="3" id="KW-0274">FAD</keyword>
<protein>
    <submittedName>
        <fullName evidence="7">Kynurenine 3-monooxygenase</fullName>
    </submittedName>
</protein>
<evidence type="ECO:0000256" key="2">
    <source>
        <dbReference type="ARBA" id="ARBA00022630"/>
    </source>
</evidence>
<dbReference type="Proteomes" id="UP001218218">
    <property type="component" value="Unassembled WGS sequence"/>
</dbReference>
<organism evidence="7 8">
    <name type="scientific">Mycena albidolilacea</name>
    <dbReference type="NCBI Taxonomy" id="1033008"/>
    <lineage>
        <taxon>Eukaryota</taxon>
        <taxon>Fungi</taxon>
        <taxon>Dikarya</taxon>
        <taxon>Basidiomycota</taxon>
        <taxon>Agaricomycotina</taxon>
        <taxon>Agaricomycetes</taxon>
        <taxon>Agaricomycetidae</taxon>
        <taxon>Agaricales</taxon>
        <taxon>Marasmiineae</taxon>
        <taxon>Mycenaceae</taxon>
        <taxon>Mycena</taxon>
    </lineage>
</organism>
<evidence type="ECO:0000256" key="5">
    <source>
        <dbReference type="ARBA" id="ARBA00023033"/>
    </source>
</evidence>
<dbReference type="SUPFAM" id="SSF51905">
    <property type="entry name" value="FAD/NAD(P)-binding domain"/>
    <property type="match status" value="1"/>
</dbReference>
<evidence type="ECO:0000256" key="1">
    <source>
        <dbReference type="ARBA" id="ARBA00007992"/>
    </source>
</evidence>
<name>A0AAD6Z0J3_9AGAR</name>
<dbReference type="InterPro" id="IPR036188">
    <property type="entry name" value="FAD/NAD-bd_sf"/>
</dbReference>
<evidence type="ECO:0000256" key="4">
    <source>
        <dbReference type="ARBA" id="ARBA00023002"/>
    </source>
</evidence>
<dbReference type="PANTHER" id="PTHR13789">
    <property type="entry name" value="MONOOXYGENASE"/>
    <property type="match status" value="1"/>
</dbReference>
<keyword evidence="2" id="KW-0285">Flavoprotein</keyword>
<reference evidence="7" key="1">
    <citation type="submission" date="2023-03" db="EMBL/GenBank/DDBJ databases">
        <title>Massive genome expansion in bonnet fungi (Mycena s.s.) driven by repeated elements and novel gene families across ecological guilds.</title>
        <authorList>
            <consortium name="Lawrence Berkeley National Laboratory"/>
            <person name="Harder C.B."/>
            <person name="Miyauchi S."/>
            <person name="Viragh M."/>
            <person name="Kuo A."/>
            <person name="Thoen E."/>
            <person name="Andreopoulos B."/>
            <person name="Lu D."/>
            <person name="Skrede I."/>
            <person name="Drula E."/>
            <person name="Henrissat B."/>
            <person name="Morin E."/>
            <person name="Kohler A."/>
            <person name="Barry K."/>
            <person name="LaButti K."/>
            <person name="Morin E."/>
            <person name="Salamov A."/>
            <person name="Lipzen A."/>
            <person name="Mereny Z."/>
            <person name="Hegedus B."/>
            <person name="Baldrian P."/>
            <person name="Stursova M."/>
            <person name="Weitz H."/>
            <person name="Taylor A."/>
            <person name="Grigoriev I.V."/>
            <person name="Nagy L.G."/>
            <person name="Martin F."/>
            <person name="Kauserud H."/>
        </authorList>
    </citation>
    <scope>NUCLEOTIDE SEQUENCE</scope>
    <source>
        <strain evidence="7">CBHHK002</strain>
    </source>
</reference>
<gene>
    <name evidence="7" type="ORF">DFH08DRAFT_1089751</name>
</gene>
<keyword evidence="5" id="KW-0503">Monooxygenase</keyword>
<dbReference type="GO" id="GO:0004497">
    <property type="term" value="F:monooxygenase activity"/>
    <property type="evidence" value="ECO:0007669"/>
    <property type="project" value="UniProtKB-KW"/>
</dbReference>
<dbReference type="GO" id="GO:0071949">
    <property type="term" value="F:FAD binding"/>
    <property type="evidence" value="ECO:0007669"/>
    <property type="project" value="InterPro"/>
</dbReference>
<accession>A0AAD6Z0J3</accession>